<evidence type="ECO:0000313" key="6">
    <source>
        <dbReference type="Proteomes" id="UP000261023"/>
    </source>
</evidence>
<evidence type="ECO:0000256" key="1">
    <source>
        <dbReference type="ARBA" id="ARBA00022729"/>
    </source>
</evidence>
<dbReference type="Proteomes" id="UP000261023">
    <property type="component" value="Unassembled WGS sequence"/>
</dbReference>
<comment type="caution">
    <text evidence="5">The sequence shown here is derived from an EMBL/GenBank/DDBJ whole genome shotgun (WGS) entry which is preliminary data.</text>
</comment>
<dbReference type="SUPFAM" id="SSF51261">
    <property type="entry name" value="Duplicated hybrid motif"/>
    <property type="match status" value="1"/>
</dbReference>
<dbReference type="GO" id="GO:0004222">
    <property type="term" value="F:metalloendopeptidase activity"/>
    <property type="evidence" value="ECO:0007669"/>
    <property type="project" value="TreeGrafter"/>
</dbReference>
<name>A0A3E3DHC0_9FIRM</name>
<feature type="compositionally biased region" description="Basic and acidic residues" evidence="3">
    <location>
        <begin position="229"/>
        <end position="240"/>
    </location>
</feature>
<keyword evidence="1" id="KW-0732">Signal</keyword>
<feature type="compositionally biased region" description="Basic and acidic residues" evidence="3">
    <location>
        <begin position="251"/>
        <end position="261"/>
    </location>
</feature>
<dbReference type="PANTHER" id="PTHR21666">
    <property type="entry name" value="PEPTIDASE-RELATED"/>
    <property type="match status" value="1"/>
</dbReference>
<dbReference type="InterPro" id="IPR011055">
    <property type="entry name" value="Dup_hybrid_motif"/>
</dbReference>
<organism evidence="5 6">
    <name type="scientific">Hungatella hathewayi</name>
    <dbReference type="NCBI Taxonomy" id="154046"/>
    <lineage>
        <taxon>Bacteria</taxon>
        <taxon>Bacillati</taxon>
        <taxon>Bacillota</taxon>
        <taxon>Clostridia</taxon>
        <taxon>Lachnospirales</taxon>
        <taxon>Lachnospiraceae</taxon>
        <taxon>Hungatella</taxon>
    </lineage>
</organism>
<dbReference type="EMBL" id="QTJW01000015">
    <property type="protein sequence ID" value="RGD68691.1"/>
    <property type="molecule type" value="Genomic_DNA"/>
</dbReference>
<dbReference type="CDD" id="cd12797">
    <property type="entry name" value="M23_peptidase"/>
    <property type="match status" value="1"/>
</dbReference>
<feature type="domain" description="M23ase beta-sheet core" evidence="4">
    <location>
        <begin position="637"/>
        <end position="732"/>
    </location>
</feature>
<feature type="compositionally biased region" description="Basic and acidic residues" evidence="3">
    <location>
        <begin position="79"/>
        <end position="93"/>
    </location>
</feature>
<dbReference type="InterPro" id="IPR016047">
    <property type="entry name" value="M23ase_b-sheet_dom"/>
</dbReference>
<evidence type="ECO:0000256" key="2">
    <source>
        <dbReference type="SAM" id="Coils"/>
    </source>
</evidence>
<evidence type="ECO:0000313" key="5">
    <source>
        <dbReference type="EMBL" id="RGD68691.1"/>
    </source>
</evidence>
<dbReference type="Pfam" id="PF01551">
    <property type="entry name" value="Peptidase_M23"/>
    <property type="match status" value="1"/>
</dbReference>
<protein>
    <submittedName>
        <fullName evidence="5">Peptidase M24</fullName>
    </submittedName>
</protein>
<proteinExistence type="predicted"/>
<feature type="region of interest" description="Disordered" evidence="3">
    <location>
        <begin position="1"/>
        <end position="261"/>
    </location>
</feature>
<dbReference type="NCBIfam" id="NF045974">
    <property type="entry name" value="conju_CD1108"/>
    <property type="match status" value="1"/>
</dbReference>
<sequence length="745" mass="82664">MREREPERPRADGGRLQAGGRRSPEAGRTAGPAPPGRQRRTGYYQRMNREDGSATANQPEAFSSSSGYEAPPEQAAPDSWREAQPDNQVRRPPDAVPSGRRRFGPDDTGRTFPADRPPGVEAPEEPGRLRFTPSDALNEGAGDLTRDKKRRGRQQARHDTGTGAAPEGGGGRLRFTKEEQRQAGDGGTTGPEPSGAADGDTGDGTGEAGSDTGDPRQARKTDKAKRRLDKATGKAQKARDNLPTQRRVRLKKEFDEDAGRPRRRLRFEQEVKPEGKRNPLARGALAVGRAVDLKVHQKIHEVEHENVGVEAAHKAEFTAENLAHDTVRFAYRHHKRAPYAKMRKWEKKAAKANVNYLYQKTLQENPELARSTLSRLQQKRRIKKQYQKAAREAKRSAAAAKESAGLLGSAARAIVNFAGAHKGAVAIAVIVVLIVFFFASCTSSCSSMLAGGFSAMFVPSYKAEDSDIEQSELQWTQMETQLQEDIDNAERDHPGYDEYRYELDEIGHDPFQIIAFLSAMYDDFLYADVSAVLREVFDEVYTLEFIETVETRTYTDEDGDEHEYDWYILTTKLTTRDFEEVVRPRLETAEHGDLYDVYMDSLGGHQKYGNPLGFEWLGSVTSLYGYRENPTAAGTQIHRGLDIAAPAGTPIYSVQDGTVIQAVHGHASYGNYILIADDKGRETRYAHCSVLTAAEGQKVKTGDKIAEVGSTGNSTGNHLHIEIKENGQYLNPLYLLNYAYKEDSE</sequence>
<accession>A0A3E3DHC0</accession>
<keyword evidence="2" id="KW-0175">Coiled coil</keyword>
<feature type="compositionally biased region" description="Polar residues" evidence="3">
    <location>
        <begin position="54"/>
        <end position="67"/>
    </location>
</feature>
<feature type="compositionally biased region" description="Basic and acidic residues" evidence="3">
    <location>
        <begin position="1"/>
        <end position="13"/>
    </location>
</feature>
<feature type="coiled-coil region" evidence="2">
    <location>
        <begin position="376"/>
        <end position="403"/>
    </location>
</feature>
<evidence type="ECO:0000256" key="3">
    <source>
        <dbReference type="SAM" id="MobiDB-lite"/>
    </source>
</evidence>
<reference evidence="5 6" key="1">
    <citation type="submission" date="2018-08" db="EMBL/GenBank/DDBJ databases">
        <title>A genome reference for cultivated species of the human gut microbiota.</title>
        <authorList>
            <person name="Zou Y."/>
            <person name="Xue W."/>
            <person name="Luo G."/>
        </authorList>
    </citation>
    <scope>NUCLEOTIDE SEQUENCE [LARGE SCALE GENOMIC DNA]</scope>
    <source>
        <strain evidence="5 6">AF19-13AC</strain>
    </source>
</reference>
<gene>
    <name evidence="5" type="ORF">DWX31_21440</name>
</gene>
<dbReference type="InterPro" id="IPR050570">
    <property type="entry name" value="Cell_wall_metabolism_enzyme"/>
</dbReference>
<dbReference type="PANTHER" id="PTHR21666:SF289">
    <property type="entry name" value="L-ALA--D-GLU ENDOPEPTIDASE"/>
    <property type="match status" value="1"/>
</dbReference>
<evidence type="ECO:0000259" key="4">
    <source>
        <dbReference type="Pfam" id="PF01551"/>
    </source>
</evidence>
<dbReference type="AlphaFoldDB" id="A0A3E3DHC0"/>
<dbReference type="Gene3D" id="2.70.70.10">
    <property type="entry name" value="Glucose Permease (Domain IIA)"/>
    <property type="match status" value="1"/>
</dbReference>